<reference evidence="2" key="1">
    <citation type="submission" date="2016-10" db="EMBL/GenBank/DDBJ databases">
        <authorList>
            <person name="Varghese N."/>
            <person name="Submissions S."/>
        </authorList>
    </citation>
    <scope>NUCLEOTIDE SEQUENCE [LARGE SCALE GENOMIC DNA]</scope>
    <source>
        <strain evidence="2">DSM 217</strain>
    </source>
</reference>
<dbReference type="STRING" id="1058.SAMN05421783_11730"/>
<gene>
    <name evidence="1" type="ORF">SAMN05421783_11730</name>
</gene>
<dbReference type="Proteomes" id="UP000198816">
    <property type="component" value="Unassembled WGS sequence"/>
</dbReference>
<dbReference type="RefSeq" id="WP_093034729.1">
    <property type="nucleotide sequence ID" value="NZ_FNNZ01000017.1"/>
</dbReference>
<accession>A0A1H2ZV50</accession>
<evidence type="ECO:0000313" key="2">
    <source>
        <dbReference type="Proteomes" id="UP000198816"/>
    </source>
</evidence>
<dbReference type="AlphaFoldDB" id="A0A1H2ZV50"/>
<protein>
    <submittedName>
        <fullName evidence="1">Uncharacterized protein</fullName>
    </submittedName>
</protein>
<dbReference type="OrthoDB" id="5770125at2"/>
<dbReference type="EMBL" id="FNNZ01000017">
    <property type="protein sequence ID" value="SDX20794.1"/>
    <property type="molecule type" value="Genomic_DNA"/>
</dbReference>
<keyword evidence="2" id="KW-1185">Reference proteome</keyword>
<sequence>MASWILSARAPHLLIGVLAFLAAAGCTNHLQERQLITPTDPRAQACVASCDLSRGQCEQRQRVREDECRMHYERLSADHETCLATPGALCVRPDTCPAAEMTICTIQYEECIVGCGGTVEKRFSMPRVPGT</sequence>
<name>A0A1H2ZV50_THIRO</name>
<evidence type="ECO:0000313" key="1">
    <source>
        <dbReference type="EMBL" id="SDX20794.1"/>
    </source>
</evidence>
<organism evidence="1 2">
    <name type="scientific">Thiocapsa roseopersicina</name>
    <dbReference type="NCBI Taxonomy" id="1058"/>
    <lineage>
        <taxon>Bacteria</taxon>
        <taxon>Pseudomonadati</taxon>
        <taxon>Pseudomonadota</taxon>
        <taxon>Gammaproteobacteria</taxon>
        <taxon>Chromatiales</taxon>
        <taxon>Chromatiaceae</taxon>
        <taxon>Thiocapsa</taxon>
    </lineage>
</organism>
<proteinExistence type="predicted"/>